<dbReference type="Proteomes" id="UP000676073">
    <property type="component" value="Segment"/>
</dbReference>
<dbReference type="InterPro" id="IPR029063">
    <property type="entry name" value="SAM-dependent_MTases_sf"/>
</dbReference>
<dbReference type="PANTHER" id="PTHR16121">
    <property type="entry name" value="CAP-SPECIFIC MRNA (NUCLEOSIDE-2'-O-)-METHYLTRANSFERASE 1-RELATED"/>
    <property type="match status" value="1"/>
</dbReference>
<accession>A0A3G2JU12</accession>
<dbReference type="PROSITE" id="PS51613">
    <property type="entry name" value="SAM_MT_RRMJ"/>
    <property type="match status" value="1"/>
</dbReference>
<dbReference type="GO" id="GO:0004483">
    <property type="term" value="F:methyltransferase cap1 activity"/>
    <property type="evidence" value="ECO:0007669"/>
    <property type="project" value="UniProtKB-ARBA"/>
</dbReference>
<sequence length="283" mass="32762">MISNYDELKNKLDTLKNELNKYTPEEVRQCRDILETQLCRRNRCYYKIKDIDTKFNLCRNIDTFLDLCGGPGQFARYVFEVNNYNCSGYGVSLRDKLDYKFDHPNFRKMYGCFDTGDIFDANVQFELMYFCRNKCDLVLADGAFDVSGRENEQEALSLPLIQKECYIILSALRTRGSCVLKIFDTFNDSTISVLENFVTHFSEHYVYKPSLSRAANSEKYLICKGKLANGEIAAKRKFNGRVIFFAQKQKCALEKLLHKLEKNARHKLDRGRSSSSGSIQKCS</sequence>
<evidence type="ECO:0000313" key="3">
    <source>
        <dbReference type="Proteomes" id="UP000676073"/>
    </source>
</evidence>
<dbReference type="EMBL" id="MH370144">
    <property type="protein sequence ID" value="AYN45038.1"/>
    <property type="molecule type" value="Genomic_DNA"/>
</dbReference>
<dbReference type="GO" id="GO:0006370">
    <property type="term" value="P:7-methylguanosine mRNA capping"/>
    <property type="evidence" value="ECO:0007669"/>
    <property type="project" value="TreeGrafter"/>
</dbReference>
<keyword evidence="3" id="KW-1185">Reference proteome</keyword>
<dbReference type="GeneID" id="80535834"/>
<dbReference type="RefSeq" id="YP_010797842.1">
    <property type="nucleotide sequence ID" value="NC_076246.1"/>
</dbReference>
<evidence type="ECO:0000313" key="2">
    <source>
        <dbReference type="EMBL" id="AYN45038.1"/>
    </source>
</evidence>
<dbReference type="Gene3D" id="3.40.50.12760">
    <property type="match status" value="1"/>
</dbReference>
<feature type="domain" description="RrmJ-type SAM-dependent 2'-O-MTase" evidence="1">
    <location>
        <begin position="39"/>
        <end position="227"/>
    </location>
</feature>
<reference evidence="2 3" key="1">
    <citation type="submission" date="2018-05" db="EMBL/GenBank/DDBJ databases">
        <title>The genome sequence of a novel Spodoptera exigua multiple nucleopolyhedrovirus, SeMNPV-QD, isolated from Qingdao, China.</title>
        <authorList>
            <person name="Chen Y."/>
            <person name="Qi B."/>
            <person name="Zheng G."/>
            <person name="Zhang Y."/>
            <person name="Li C."/>
        </authorList>
    </citation>
    <scope>NUCLEOTIDE SEQUENCE [LARGE SCALE GENOMIC DNA]</scope>
    <source>
        <strain evidence="2">SeMNPV-QD</strain>
    </source>
</reference>
<dbReference type="KEGG" id="vg:80535834"/>
<protein>
    <submittedName>
        <fullName evidence="2">Se78</fullName>
    </submittedName>
</protein>
<proteinExistence type="predicted"/>
<dbReference type="InterPro" id="IPR025816">
    <property type="entry name" value="RrmJ-type_MeTrfase"/>
</dbReference>
<dbReference type="GO" id="GO:0032259">
    <property type="term" value="P:methylation"/>
    <property type="evidence" value="ECO:0007669"/>
    <property type="project" value="InterPro"/>
</dbReference>
<gene>
    <name evidence="2" type="primary">se78</name>
    <name evidence="2" type="ORF">SENV_ORF78</name>
</gene>
<dbReference type="PANTHER" id="PTHR16121:SF0">
    <property type="entry name" value="CAP-SPECIFIC MRNA (NUCLEOSIDE-2'-O-)-METHYLTRANSFERASE 1"/>
    <property type="match status" value="1"/>
</dbReference>
<name>A0A3G2JU12_9ABAC</name>
<dbReference type="InterPro" id="IPR050851">
    <property type="entry name" value="mRNA_Cap_2O-Ribose_MeTrfase"/>
</dbReference>
<dbReference type="InterPro" id="IPR002877">
    <property type="entry name" value="RNA_MeTrfase_FtsJ_dom"/>
</dbReference>
<dbReference type="Pfam" id="PF01728">
    <property type="entry name" value="FtsJ"/>
    <property type="match status" value="1"/>
</dbReference>
<evidence type="ECO:0000259" key="1">
    <source>
        <dbReference type="PROSITE" id="PS51613"/>
    </source>
</evidence>
<dbReference type="SUPFAM" id="SSF53335">
    <property type="entry name" value="S-adenosyl-L-methionine-dependent methyltransferases"/>
    <property type="match status" value="1"/>
</dbReference>
<organism evidence="2 3">
    <name type="scientific">Spodoptera exigua multiple nucleopolyhedrovirus</name>
    <dbReference type="NCBI Taxonomy" id="10454"/>
    <lineage>
        <taxon>Viruses</taxon>
        <taxon>Viruses incertae sedis</taxon>
        <taxon>Naldaviricetes</taxon>
        <taxon>Lefavirales</taxon>
        <taxon>Baculoviridae</taxon>
        <taxon>Alphabaculovirus</taxon>
    </lineage>
</organism>